<dbReference type="STRING" id="48269.A0A183LLT3"/>
<dbReference type="AlphaFoldDB" id="A0A183LLT3"/>
<dbReference type="InterPro" id="IPR003533">
    <property type="entry name" value="Doublecortin_dom"/>
</dbReference>
<accession>A0A183LLT3</accession>
<gene>
    <name evidence="1" type="ORF">SMRZ_LOCUS4758</name>
</gene>
<dbReference type="Proteomes" id="UP000277204">
    <property type="component" value="Unassembled WGS sequence"/>
</dbReference>
<dbReference type="Gene3D" id="3.10.20.230">
    <property type="entry name" value="Doublecortin domain"/>
    <property type="match status" value="1"/>
</dbReference>
<dbReference type="EMBL" id="UZAI01001546">
    <property type="protein sequence ID" value="VDO63069.1"/>
    <property type="molecule type" value="Genomic_DNA"/>
</dbReference>
<keyword evidence="2" id="KW-1185">Reference proteome</keyword>
<sequence>MSVYARRCTACLCRVKSSCCDRRNGVSFIVHRNGDTFNPGRRVFINQRLALTWSSFMEQVRKQLGQYVPAIRCIVSPNTGTKIESVGDIMENHSYQKTDERSRYASNHHTSSELFEKYWRKRHIRLKSQVGRLSDGFRRNVKVI</sequence>
<reference evidence="1 2" key="1">
    <citation type="submission" date="2018-11" db="EMBL/GenBank/DDBJ databases">
        <authorList>
            <consortium name="Pathogen Informatics"/>
        </authorList>
    </citation>
    <scope>NUCLEOTIDE SEQUENCE [LARGE SCALE GENOMIC DNA]</scope>
    <source>
        <strain evidence="1 2">Zambia</strain>
    </source>
</reference>
<evidence type="ECO:0000313" key="1">
    <source>
        <dbReference type="EMBL" id="VDO63069.1"/>
    </source>
</evidence>
<protein>
    <submittedName>
        <fullName evidence="1">Uncharacterized protein</fullName>
    </submittedName>
</protein>
<dbReference type="GO" id="GO:0035556">
    <property type="term" value="P:intracellular signal transduction"/>
    <property type="evidence" value="ECO:0007669"/>
    <property type="project" value="InterPro"/>
</dbReference>
<dbReference type="SUPFAM" id="SSF89837">
    <property type="entry name" value="Doublecortin (DC)"/>
    <property type="match status" value="1"/>
</dbReference>
<dbReference type="PROSITE" id="PS50309">
    <property type="entry name" value="DC"/>
    <property type="match status" value="1"/>
</dbReference>
<proteinExistence type="predicted"/>
<dbReference type="InterPro" id="IPR036572">
    <property type="entry name" value="Doublecortin_dom_sf"/>
</dbReference>
<evidence type="ECO:0000313" key="2">
    <source>
        <dbReference type="Proteomes" id="UP000277204"/>
    </source>
</evidence>
<organism evidence="1 2">
    <name type="scientific">Schistosoma margrebowiei</name>
    <dbReference type="NCBI Taxonomy" id="48269"/>
    <lineage>
        <taxon>Eukaryota</taxon>
        <taxon>Metazoa</taxon>
        <taxon>Spiralia</taxon>
        <taxon>Lophotrochozoa</taxon>
        <taxon>Platyhelminthes</taxon>
        <taxon>Trematoda</taxon>
        <taxon>Digenea</taxon>
        <taxon>Strigeidida</taxon>
        <taxon>Schistosomatoidea</taxon>
        <taxon>Schistosomatidae</taxon>
        <taxon>Schistosoma</taxon>
    </lineage>
</organism>
<name>A0A183LLT3_9TREM</name>